<evidence type="ECO:0000256" key="8">
    <source>
        <dbReference type="ARBA" id="ARBA00023170"/>
    </source>
</evidence>
<evidence type="ECO:0000259" key="12">
    <source>
        <dbReference type="PROSITE" id="PS50835"/>
    </source>
</evidence>
<keyword evidence="4" id="KW-0732">Signal</keyword>
<dbReference type="GO" id="GO:0007166">
    <property type="term" value="P:cell surface receptor signaling pathway"/>
    <property type="evidence" value="ECO:0007669"/>
    <property type="project" value="TreeGrafter"/>
</dbReference>
<dbReference type="RefSeq" id="XP_053543083.1">
    <property type="nucleotide sequence ID" value="XM_053687108.1"/>
</dbReference>
<dbReference type="GO" id="GO:0042102">
    <property type="term" value="P:positive regulation of T cell proliferation"/>
    <property type="evidence" value="ECO:0007669"/>
    <property type="project" value="TreeGrafter"/>
</dbReference>
<keyword evidence="2" id="KW-1003">Cell membrane</keyword>
<dbReference type="GO" id="GO:0006955">
    <property type="term" value="P:immune response"/>
    <property type="evidence" value="ECO:0007669"/>
    <property type="project" value="TreeGrafter"/>
</dbReference>
<keyword evidence="6 11" id="KW-0472">Membrane</keyword>
<evidence type="ECO:0000313" key="13">
    <source>
        <dbReference type="Proteomes" id="UP000221080"/>
    </source>
</evidence>
<keyword evidence="13" id="KW-1185">Reference proteome</keyword>
<keyword evidence="5 11" id="KW-1133">Transmembrane helix</keyword>
<dbReference type="SMART" id="SM00409">
    <property type="entry name" value="IG"/>
    <property type="match status" value="2"/>
</dbReference>
<feature type="transmembrane region" description="Helical" evidence="11">
    <location>
        <begin position="348"/>
        <end position="368"/>
    </location>
</feature>
<dbReference type="PANTHER" id="PTHR25466:SF14">
    <property type="entry name" value="BUTYROPHILIN SUBFAMILY 2 MEMBER A2-LIKE-RELATED"/>
    <property type="match status" value="1"/>
</dbReference>
<organism evidence="13 14">
    <name type="scientific">Ictalurus punctatus</name>
    <name type="common">Channel catfish</name>
    <name type="synonym">Silurus punctatus</name>
    <dbReference type="NCBI Taxonomy" id="7998"/>
    <lineage>
        <taxon>Eukaryota</taxon>
        <taxon>Metazoa</taxon>
        <taxon>Chordata</taxon>
        <taxon>Craniata</taxon>
        <taxon>Vertebrata</taxon>
        <taxon>Euteleostomi</taxon>
        <taxon>Actinopterygii</taxon>
        <taxon>Neopterygii</taxon>
        <taxon>Teleostei</taxon>
        <taxon>Ostariophysi</taxon>
        <taxon>Siluriformes</taxon>
        <taxon>Ictaluridae</taxon>
        <taxon>Ictalurus</taxon>
    </lineage>
</organism>
<dbReference type="PANTHER" id="PTHR25466">
    <property type="entry name" value="T-LYMPHOCYTE ACTIVATION ANTIGEN"/>
    <property type="match status" value="1"/>
</dbReference>
<dbReference type="GO" id="GO:0031295">
    <property type="term" value="P:T cell costimulation"/>
    <property type="evidence" value="ECO:0007669"/>
    <property type="project" value="TreeGrafter"/>
</dbReference>
<evidence type="ECO:0000256" key="4">
    <source>
        <dbReference type="ARBA" id="ARBA00022729"/>
    </source>
</evidence>
<evidence type="ECO:0000256" key="1">
    <source>
        <dbReference type="ARBA" id="ARBA00004251"/>
    </source>
</evidence>
<keyword evidence="7" id="KW-1015">Disulfide bond</keyword>
<keyword evidence="3 11" id="KW-0812">Transmembrane</keyword>
<dbReference type="InterPro" id="IPR007110">
    <property type="entry name" value="Ig-like_dom"/>
</dbReference>
<dbReference type="CDD" id="cd16091">
    <property type="entry name" value="IgV_HHLA2"/>
    <property type="match status" value="1"/>
</dbReference>
<feature type="domain" description="Ig-like" evidence="12">
    <location>
        <begin position="39"/>
        <end position="136"/>
    </location>
</feature>
<keyword evidence="8" id="KW-0675">Receptor</keyword>
<dbReference type="InterPro" id="IPR036179">
    <property type="entry name" value="Ig-like_dom_sf"/>
</dbReference>
<dbReference type="FunFam" id="2.60.40.10:FF:000142">
    <property type="entry name" value="V-set domain-containing T-cell activation inhibitor 1"/>
    <property type="match status" value="1"/>
</dbReference>
<dbReference type="InterPro" id="IPR003599">
    <property type="entry name" value="Ig_sub"/>
</dbReference>
<dbReference type="SUPFAM" id="SSF48726">
    <property type="entry name" value="Immunoglobulin"/>
    <property type="match status" value="2"/>
</dbReference>
<dbReference type="InterPro" id="IPR013106">
    <property type="entry name" value="Ig_V-set"/>
</dbReference>
<evidence type="ECO:0000256" key="11">
    <source>
        <dbReference type="SAM" id="Phobius"/>
    </source>
</evidence>
<dbReference type="AlphaFoldDB" id="A0A9F7RUK7"/>
<protein>
    <submittedName>
        <fullName evidence="14">V-set domain-containing T-cell activation inhibitor 1 isoform X1</fullName>
    </submittedName>
</protein>
<reference evidence="13" key="1">
    <citation type="journal article" date="2016" name="Nat. Commun.">
        <title>The channel catfish genome sequence provides insights into the evolution of scale formation in teleosts.</title>
        <authorList>
            <person name="Liu Z."/>
            <person name="Liu S."/>
            <person name="Yao J."/>
            <person name="Bao L."/>
            <person name="Zhang J."/>
            <person name="Li Y."/>
            <person name="Jiang C."/>
            <person name="Sun L."/>
            <person name="Wang R."/>
            <person name="Zhang Y."/>
            <person name="Zhou T."/>
            <person name="Zeng Q."/>
            <person name="Fu Q."/>
            <person name="Gao S."/>
            <person name="Li N."/>
            <person name="Koren S."/>
            <person name="Jiang Y."/>
            <person name="Zimin A."/>
            <person name="Xu P."/>
            <person name="Phillippy A.M."/>
            <person name="Geng X."/>
            <person name="Song L."/>
            <person name="Sun F."/>
            <person name="Li C."/>
            <person name="Wang X."/>
            <person name="Chen A."/>
            <person name="Jin Y."/>
            <person name="Yuan Z."/>
            <person name="Yang Y."/>
            <person name="Tan S."/>
            <person name="Peatman E."/>
            <person name="Lu J."/>
            <person name="Qin Z."/>
            <person name="Dunham R."/>
            <person name="Li Z."/>
            <person name="Sonstegard T."/>
            <person name="Feng J."/>
            <person name="Danzmann R.G."/>
            <person name="Schroeder S."/>
            <person name="Scheffler B."/>
            <person name="Duke M.V."/>
            <person name="Ballard L."/>
            <person name="Kucuktas H."/>
            <person name="Kaltenboeck L."/>
            <person name="Liu H."/>
            <person name="Armbruster J."/>
            <person name="Xie Y."/>
            <person name="Kirby M.L."/>
            <person name="Tian Y."/>
            <person name="Flanagan M.E."/>
            <person name="Mu W."/>
            <person name="Waldbieser G.C."/>
        </authorList>
    </citation>
    <scope>NUCLEOTIDE SEQUENCE [LARGE SCALE GENOMIC DNA]</scope>
    <source>
        <strain evidence="13">SDA103</strain>
    </source>
</reference>
<keyword evidence="9" id="KW-0325">Glycoprotein</keyword>
<evidence type="ECO:0000256" key="2">
    <source>
        <dbReference type="ARBA" id="ARBA00022475"/>
    </source>
</evidence>
<evidence type="ECO:0000313" key="14">
    <source>
        <dbReference type="RefSeq" id="XP_053543083.1"/>
    </source>
</evidence>
<evidence type="ECO:0000256" key="9">
    <source>
        <dbReference type="ARBA" id="ARBA00023180"/>
    </source>
</evidence>
<dbReference type="Gene3D" id="2.60.40.10">
    <property type="entry name" value="Immunoglobulins"/>
    <property type="match status" value="3"/>
</dbReference>
<sequence>MTNKSHLRLNEMCNRILLLNALVRASLKYMLLHFLDTQVTCLFHEDCILPCSFIPTGAVVIHWYKQQIPVHSYYYNKDQFGLQNKHFSGRTCLFNLQIPQGNASLVLRKVKLQDRGRYKCYTSTRKVNQETFVNLNVKALIQMVKIDIIEEKVICLAQNIYPAPQLVWSTEPPTDLGSLHNHTRNTADSKGLFTIESTISILGNISQHAYFCSVVSGDRSQVWTASVKQQDKLVGEEGNTLLIPCMLPQLQYNFTLTWTFIRTLEPIMILIYDSRSRRITNSWEKKAELNIHAQMGNGSLTLFNPESSAHTGLYTCTLSSFQFKHQVHTWVNITVQVTGENEKACQQLWWGTAASGFIFLLIISMTLSRCFRYRDQQRTHIHAGIGRQRNMRTHNSGD</sequence>
<evidence type="ECO:0000256" key="3">
    <source>
        <dbReference type="ARBA" id="ARBA00022692"/>
    </source>
</evidence>
<dbReference type="GO" id="GO:0071222">
    <property type="term" value="P:cellular response to lipopolysaccharide"/>
    <property type="evidence" value="ECO:0007669"/>
    <property type="project" value="TreeGrafter"/>
</dbReference>
<keyword evidence="10" id="KW-0393">Immunoglobulin domain</keyword>
<gene>
    <name evidence="14" type="primary">LOC128635250</name>
</gene>
<dbReference type="GO" id="GO:0042130">
    <property type="term" value="P:negative regulation of T cell proliferation"/>
    <property type="evidence" value="ECO:0007669"/>
    <property type="project" value="TreeGrafter"/>
</dbReference>
<evidence type="ECO:0000256" key="10">
    <source>
        <dbReference type="ARBA" id="ARBA00023319"/>
    </source>
</evidence>
<evidence type="ECO:0000256" key="7">
    <source>
        <dbReference type="ARBA" id="ARBA00023157"/>
    </source>
</evidence>
<proteinExistence type="predicted"/>
<dbReference type="InterPro" id="IPR051713">
    <property type="entry name" value="T-cell_Activation_Regulation"/>
</dbReference>
<name>A0A9F7RUK7_ICTPU</name>
<dbReference type="PROSITE" id="PS50835">
    <property type="entry name" value="IG_LIKE"/>
    <property type="match status" value="2"/>
</dbReference>
<evidence type="ECO:0000256" key="5">
    <source>
        <dbReference type="ARBA" id="ARBA00022989"/>
    </source>
</evidence>
<reference evidence="14" key="2">
    <citation type="submission" date="2025-08" db="UniProtKB">
        <authorList>
            <consortium name="RefSeq"/>
        </authorList>
    </citation>
    <scope>IDENTIFICATION</scope>
    <source>
        <tissue evidence="14">Blood</tissue>
    </source>
</reference>
<dbReference type="Pfam" id="PF07686">
    <property type="entry name" value="V-set"/>
    <property type="match status" value="1"/>
</dbReference>
<accession>A0A9F7RUK7</accession>
<dbReference type="GeneID" id="128635250"/>
<feature type="domain" description="Ig-like" evidence="12">
    <location>
        <begin position="237"/>
        <end position="338"/>
    </location>
</feature>
<dbReference type="Proteomes" id="UP000221080">
    <property type="component" value="Chromosome 16"/>
</dbReference>
<dbReference type="InterPro" id="IPR013783">
    <property type="entry name" value="Ig-like_fold"/>
</dbReference>
<dbReference type="OrthoDB" id="9983389at2759"/>
<dbReference type="GO" id="GO:0009897">
    <property type="term" value="C:external side of plasma membrane"/>
    <property type="evidence" value="ECO:0007669"/>
    <property type="project" value="TreeGrafter"/>
</dbReference>
<comment type="subcellular location">
    <subcellularLocation>
        <location evidence="1">Cell membrane</location>
        <topology evidence="1">Single-pass type I membrane protein</topology>
    </subcellularLocation>
</comment>
<evidence type="ECO:0000256" key="6">
    <source>
        <dbReference type="ARBA" id="ARBA00023136"/>
    </source>
</evidence>
<dbReference type="KEGG" id="ipu:128635250"/>